<name>A5DTY8_LODEL</name>
<dbReference type="GO" id="GO:0031505">
    <property type="term" value="P:fungal-type cell wall organization"/>
    <property type="evidence" value="ECO:0007669"/>
    <property type="project" value="TreeGrafter"/>
</dbReference>
<dbReference type="InterPro" id="IPR054508">
    <property type="entry name" value="PIR1-like_C"/>
</dbReference>
<dbReference type="InParanoid" id="A5DTY8"/>
<keyword evidence="2" id="KW-0134">Cell wall</keyword>
<dbReference type="HOGENOM" id="CLU_689094_0_0_1"/>
<evidence type="ECO:0000256" key="4">
    <source>
        <dbReference type="ARBA" id="ARBA00022729"/>
    </source>
</evidence>
<dbReference type="OrthoDB" id="5415592at2759"/>
<dbReference type="Pfam" id="PF22799">
    <property type="entry name" value="PIR1-like_C"/>
    <property type="match status" value="1"/>
</dbReference>
<dbReference type="AlphaFoldDB" id="A5DTY8"/>
<evidence type="ECO:0000313" key="8">
    <source>
        <dbReference type="EMBL" id="EDK42646.1"/>
    </source>
</evidence>
<dbReference type="EMBL" id="CH981524">
    <property type="protein sequence ID" value="EDK42646.1"/>
    <property type="molecule type" value="Genomic_DNA"/>
</dbReference>
<evidence type="ECO:0000313" key="9">
    <source>
        <dbReference type="Proteomes" id="UP000001996"/>
    </source>
</evidence>
<dbReference type="GO" id="GO:0009277">
    <property type="term" value="C:fungal-type cell wall"/>
    <property type="evidence" value="ECO:0007669"/>
    <property type="project" value="TreeGrafter"/>
</dbReference>
<dbReference type="VEuPathDB" id="FungiDB:LELG_00824"/>
<reference evidence="8 9" key="1">
    <citation type="journal article" date="2009" name="Nature">
        <title>Evolution of pathogenicity and sexual reproduction in eight Candida genomes.</title>
        <authorList>
            <person name="Butler G."/>
            <person name="Rasmussen M.D."/>
            <person name="Lin M.F."/>
            <person name="Santos M.A."/>
            <person name="Sakthikumar S."/>
            <person name="Munro C.A."/>
            <person name="Rheinbay E."/>
            <person name="Grabherr M."/>
            <person name="Forche A."/>
            <person name="Reedy J.L."/>
            <person name="Agrafioti I."/>
            <person name="Arnaud M.B."/>
            <person name="Bates S."/>
            <person name="Brown A.J."/>
            <person name="Brunke S."/>
            <person name="Costanzo M.C."/>
            <person name="Fitzpatrick D.A."/>
            <person name="de Groot P.W."/>
            <person name="Harris D."/>
            <person name="Hoyer L.L."/>
            <person name="Hube B."/>
            <person name="Klis F.M."/>
            <person name="Kodira C."/>
            <person name="Lennard N."/>
            <person name="Logue M.E."/>
            <person name="Martin R."/>
            <person name="Neiman A.M."/>
            <person name="Nikolaou E."/>
            <person name="Quail M.A."/>
            <person name="Quinn J."/>
            <person name="Santos M.C."/>
            <person name="Schmitzberger F.F."/>
            <person name="Sherlock G."/>
            <person name="Shah P."/>
            <person name="Silverstein K.A."/>
            <person name="Skrzypek M.S."/>
            <person name="Soll D."/>
            <person name="Staggs R."/>
            <person name="Stansfield I."/>
            <person name="Stumpf M.P."/>
            <person name="Sudbery P.E."/>
            <person name="Srikantha T."/>
            <person name="Zeng Q."/>
            <person name="Berman J."/>
            <person name="Berriman M."/>
            <person name="Heitman J."/>
            <person name="Gow N.A."/>
            <person name="Lorenz M.C."/>
            <person name="Birren B.W."/>
            <person name="Kellis M."/>
            <person name="Cuomo C.A."/>
        </authorList>
    </citation>
    <scope>NUCLEOTIDE SEQUENCE [LARGE SCALE GENOMIC DNA]</scope>
    <source>
        <strain evidence="9">ATCC 11503 / BCRC 21390 / CBS 2605 / JCM 1781 / NBRC 1676 / NRRL YB-4239</strain>
    </source>
</reference>
<dbReference type="GeneID" id="5235260"/>
<keyword evidence="4 6" id="KW-0732">Signal</keyword>
<dbReference type="KEGG" id="lel:PVL30_000793"/>
<keyword evidence="3" id="KW-0964">Secreted</keyword>
<feature type="domain" description="Cell wall mannoprotein PIR1-like C-terminal" evidence="7">
    <location>
        <begin position="252"/>
        <end position="325"/>
    </location>
</feature>
<dbReference type="eggNOG" id="ENOG502RKR1">
    <property type="taxonomic scope" value="Eukaryota"/>
</dbReference>
<dbReference type="PANTHER" id="PTHR47254:SF1">
    <property type="entry name" value="CELL WALL MANNOPROTEIN CIS3-RELATED"/>
    <property type="match status" value="1"/>
</dbReference>
<gene>
    <name evidence="8" type="ORF">LELG_00824</name>
</gene>
<proteinExistence type="inferred from homology"/>
<dbReference type="InterPro" id="IPR051153">
    <property type="entry name" value="Yeast_CWMannoprotein_PIR"/>
</dbReference>
<feature type="chain" id="PRO_5002679838" description="Cell wall mannoprotein PIR1-like C-terminal domain-containing protein" evidence="6">
    <location>
        <begin position="20"/>
        <end position="338"/>
    </location>
</feature>
<dbReference type="STRING" id="379508.A5DTY8"/>
<evidence type="ECO:0000256" key="6">
    <source>
        <dbReference type="SAM" id="SignalP"/>
    </source>
</evidence>
<protein>
    <recommendedName>
        <fullName evidence="7">Cell wall mannoprotein PIR1-like C-terminal domain-containing protein</fullName>
    </recommendedName>
</protein>
<accession>A5DTY8</accession>
<evidence type="ECO:0000256" key="3">
    <source>
        <dbReference type="ARBA" id="ARBA00022525"/>
    </source>
</evidence>
<comment type="similarity">
    <text evidence="5">Belongs to the PIR protein family.</text>
</comment>
<evidence type="ECO:0000256" key="2">
    <source>
        <dbReference type="ARBA" id="ARBA00022512"/>
    </source>
</evidence>
<evidence type="ECO:0000259" key="7">
    <source>
        <dbReference type="Pfam" id="PF22799"/>
    </source>
</evidence>
<organism evidence="8 9">
    <name type="scientific">Lodderomyces elongisporus (strain ATCC 11503 / CBS 2605 / JCM 1781 / NBRC 1676 / NRRL YB-4239)</name>
    <name type="common">Yeast</name>
    <name type="synonym">Saccharomyces elongisporus</name>
    <dbReference type="NCBI Taxonomy" id="379508"/>
    <lineage>
        <taxon>Eukaryota</taxon>
        <taxon>Fungi</taxon>
        <taxon>Dikarya</taxon>
        <taxon>Ascomycota</taxon>
        <taxon>Saccharomycotina</taxon>
        <taxon>Pichiomycetes</taxon>
        <taxon>Debaryomycetaceae</taxon>
        <taxon>Candida/Lodderomyces clade</taxon>
        <taxon>Lodderomyces</taxon>
    </lineage>
</organism>
<sequence>MFHLSVLLPFVFLLYKTQAYYIPASGGDWTKLKPCSGNLPGSYVNLPFEFGIIVNQYHVENSGNDFLLDGLEIGSYNENLETTTIMTNTVISTPKAKLTRNIAFQINDGQVLNKAPGQECSKHSLNHRFSCDAGDTGVINDNRHNEHITSNNKDILLKLPSTNAVNEAQEPLCNKEVQSDNKIKKTNNKERKQGNGLLMQYGLYKKVYKKEREDGEETPEACKKGHSKFITPTNLVACYTDSSLRMKLEDSILRDSKGRIGCIVSNHQFQFDGPVPQHGAIYAAGWSVTMDGKLALGDCTKFYQCATGEFYKLYNQQIGPQCQPVTLETVELINCGGE</sequence>
<comment type="subcellular location">
    <subcellularLocation>
        <location evidence="1">Secreted</location>
        <location evidence="1">Cell wall</location>
    </subcellularLocation>
</comment>
<evidence type="ECO:0000256" key="1">
    <source>
        <dbReference type="ARBA" id="ARBA00004191"/>
    </source>
</evidence>
<evidence type="ECO:0000256" key="5">
    <source>
        <dbReference type="ARBA" id="ARBA00038219"/>
    </source>
</evidence>
<dbReference type="PANTHER" id="PTHR47254">
    <property type="entry name" value="CELL WALL MANNOPROTEIN CIS3-RELATED"/>
    <property type="match status" value="1"/>
</dbReference>
<feature type="signal peptide" evidence="6">
    <location>
        <begin position="1"/>
        <end position="19"/>
    </location>
</feature>
<keyword evidence="9" id="KW-1185">Reference proteome</keyword>
<dbReference type="Proteomes" id="UP000001996">
    <property type="component" value="Unassembled WGS sequence"/>
</dbReference>
<dbReference type="GO" id="GO:0005199">
    <property type="term" value="F:structural constituent of cell wall"/>
    <property type="evidence" value="ECO:0007669"/>
    <property type="project" value="TreeGrafter"/>
</dbReference>